<dbReference type="EMBL" id="FOHJ01000007">
    <property type="protein sequence ID" value="SET72520.1"/>
    <property type="molecule type" value="Genomic_DNA"/>
</dbReference>
<keyword evidence="1" id="KW-1133">Transmembrane helix</keyword>
<sequence length="68" mass="7963">MAVTSAMESIFIIILSFIADAIFYYYLSKRTKSKKRKQISIFTSLFIDFVIYIWLGKLVVNKGKRMSK</sequence>
<keyword evidence="1" id="KW-0812">Transmembrane</keyword>
<feature type="transmembrane region" description="Helical" evidence="1">
    <location>
        <begin position="6"/>
        <end position="27"/>
    </location>
</feature>
<name>A0A1I0GML7_9BACI</name>
<proteinExistence type="predicted"/>
<dbReference type="Proteomes" id="UP000199095">
    <property type="component" value="Unassembled WGS sequence"/>
</dbReference>
<organism evidence="2 3">
    <name type="scientific">Salinibacillus kushneri</name>
    <dbReference type="NCBI Taxonomy" id="237682"/>
    <lineage>
        <taxon>Bacteria</taxon>
        <taxon>Bacillati</taxon>
        <taxon>Bacillota</taxon>
        <taxon>Bacilli</taxon>
        <taxon>Bacillales</taxon>
        <taxon>Bacillaceae</taxon>
        <taxon>Salinibacillus</taxon>
    </lineage>
</organism>
<dbReference type="AlphaFoldDB" id="A0A1I0GML7"/>
<evidence type="ECO:0000313" key="2">
    <source>
        <dbReference type="EMBL" id="SET72520.1"/>
    </source>
</evidence>
<evidence type="ECO:0000256" key="1">
    <source>
        <dbReference type="SAM" id="Phobius"/>
    </source>
</evidence>
<accession>A0A1I0GML7</accession>
<gene>
    <name evidence="2" type="ORF">SAMN05421676_10786</name>
</gene>
<evidence type="ECO:0000313" key="3">
    <source>
        <dbReference type="Proteomes" id="UP000199095"/>
    </source>
</evidence>
<dbReference type="OrthoDB" id="2440835at2"/>
<reference evidence="3" key="1">
    <citation type="submission" date="2016-10" db="EMBL/GenBank/DDBJ databases">
        <authorList>
            <person name="Varghese N."/>
            <person name="Submissions S."/>
        </authorList>
    </citation>
    <scope>NUCLEOTIDE SEQUENCE [LARGE SCALE GENOMIC DNA]</scope>
    <source>
        <strain evidence="3">CGMCC 1.3566</strain>
    </source>
</reference>
<keyword evidence="3" id="KW-1185">Reference proteome</keyword>
<feature type="transmembrane region" description="Helical" evidence="1">
    <location>
        <begin position="39"/>
        <end position="60"/>
    </location>
</feature>
<dbReference type="RefSeq" id="WP_093135684.1">
    <property type="nucleotide sequence ID" value="NZ_FOHJ01000007.1"/>
</dbReference>
<keyword evidence="1" id="KW-0472">Membrane</keyword>
<protein>
    <submittedName>
        <fullName evidence="2">Uncharacterized protein</fullName>
    </submittedName>
</protein>